<dbReference type="Pfam" id="PF00675">
    <property type="entry name" value="Peptidase_M16"/>
    <property type="match status" value="1"/>
</dbReference>
<dbReference type="PANTHER" id="PTHR43690:SF17">
    <property type="entry name" value="PROTEIN YHJJ"/>
    <property type="match status" value="1"/>
</dbReference>
<comment type="caution">
    <text evidence="8">The sequence shown here is derived from an EMBL/GenBank/DDBJ whole genome shotgun (WGS) entry which is preliminary data.</text>
</comment>
<evidence type="ECO:0000256" key="1">
    <source>
        <dbReference type="ARBA" id="ARBA00007261"/>
    </source>
</evidence>
<feature type="domain" description="Peptidase M16 N-terminal" evidence="6">
    <location>
        <begin position="14"/>
        <end position="130"/>
    </location>
</feature>
<evidence type="ECO:0000313" key="8">
    <source>
        <dbReference type="EMBL" id="KQM08294.1"/>
    </source>
</evidence>
<evidence type="ECO:0000259" key="6">
    <source>
        <dbReference type="Pfam" id="PF00675"/>
    </source>
</evidence>
<comment type="similarity">
    <text evidence="1">Belongs to the peptidase M16 family.</text>
</comment>
<evidence type="ECO:0000259" key="7">
    <source>
        <dbReference type="Pfam" id="PF05193"/>
    </source>
</evidence>
<evidence type="ECO:0000256" key="4">
    <source>
        <dbReference type="ARBA" id="ARBA00022833"/>
    </source>
</evidence>
<dbReference type="PATRIC" id="fig|1702214.3.peg.1592"/>
<dbReference type="Pfam" id="PF05193">
    <property type="entry name" value="Peptidase_M16_C"/>
    <property type="match status" value="1"/>
</dbReference>
<proteinExistence type="inferred from homology"/>
<dbReference type="GO" id="GO:0008237">
    <property type="term" value="F:metallopeptidase activity"/>
    <property type="evidence" value="ECO:0007669"/>
    <property type="project" value="UniProtKB-KW"/>
</dbReference>
<dbReference type="InterPro" id="IPR050626">
    <property type="entry name" value="Peptidase_M16"/>
</dbReference>
<keyword evidence="3" id="KW-0378">Hydrolase</keyword>
<dbReference type="Proteomes" id="UP000054172">
    <property type="component" value="Unassembled WGS sequence"/>
</dbReference>
<dbReference type="STRING" id="1702214.AL399_08150"/>
<dbReference type="InterPro" id="IPR011765">
    <property type="entry name" value="Pept_M16_N"/>
</dbReference>
<sequence>MVAFERFTLDNGLRVVVNTDTRTPLVAMAIAYDVGARDEEAAHSGFAHLFEHLMFGGSVNVPNFDTPMQRAGGSNNAFTCSDFTCYHCVMPAATVETAFWLESDRMLSLAFTPESLEVQRKVVVEEFKQTCLNEPYGDVSHLMLDLAYKIHPYRWPTIGIKPEHIEQATMPQVKAFFAKHYRPCNAVMALSGNITLEKARMLCLKWFAPIPGGVKPSRNLPAEPKQTEIRRLVVEREVPENALFMAFHMPGRFTAQFPVYDVASDLLANGRSSRLKERLVAKGKCFSMLEASVMGTVDPGLFEVYGQLLEGVTYQEAEAAIWQELQDLVNVGQPELEKVQNKYAATLRYDELSIKNRALQMAEYELYGGAEQLNEREAKQRAVTTGQVATVAKNALVPENACVLEYRAKAI</sequence>
<dbReference type="InterPro" id="IPR007863">
    <property type="entry name" value="Peptidase_M16_C"/>
</dbReference>
<gene>
    <name evidence="8" type="ORF">AL399_08150</name>
</gene>
<dbReference type="InterPro" id="IPR011249">
    <property type="entry name" value="Metalloenz_LuxS/M16"/>
</dbReference>
<dbReference type="Gene3D" id="3.30.830.10">
    <property type="entry name" value="Metalloenzyme, LuxS/M16 peptidase-like"/>
    <property type="match status" value="2"/>
</dbReference>
<name>A0A0Q4B7G8_9BACT</name>
<keyword evidence="2" id="KW-0645">Protease</keyword>
<reference evidence="8" key="1">
    <citation type="submission" date="2015-08" db="EMBL/GenBank/DDBJ databases">
        <title>Candidatus Bacteriodes Periocalifornicus.</title>
        <authorList>
            <person name="McLean J.S."/>
            <person name="Kelley S."/>
        </authorList>
    </citation>
    <scope>NUCLEOTIDE SEQUENCE [LARGE SCALE GENOMIC DNA]</scope>
    <source>
        <strain evidence="8">12B</strain>
    </source>
</reference>
<accession>A0A0Q4B7G8</accession>
<dbReference type="AlphaFoldDB" id="A0A0Q4B7G8"/>
<protein>
    <submittedName>
        <fullName evidence="8">Peptidase M16</fullName>
    </submittedName>
</protein>
<evidence type="ECO:0000256" key="2">
    <source>
        <dbReference type="ARBA" id="ARBA00022670"/>
    </source>
</evidence>
<dbReference type="EMBL" id="LIIK01000049">
    <property type="protein sequence ID" value="KQM08294.1"/>
    <property type="molecule type" value="Genomic_DNA"/>
</dbReference>
<evidence type="ECO:0000313" key="9">
    <source>
        <dbReference type="Proteomes" id="UP000054172"/>
    </source>
</evidence>
<keyword evidence="9" id="KW-1185">Reference proteome</keyword>
<organism evidence="8 9">
    <name type="scientific">Candidatus [Bacteroides] periocalifornicus</name>
    <dbReference type="NCBI Taxonomy" id="1702214"/>
    <lineage>
        <taxon>Bacteria</taxon>
        <taxon>Pseudomonadati</taxon>
        <taxon>Bacteroidota</taxon>
    </lineage>
</organism>
<dbReference type="GO" id="GO:0046872">
    <property type="term" value="F:metal ion binding"/>
    <property type="evidence" value="ECO:0007669"/>
    <property type="project" value="InterPro"/>
</dbReference>
<dbReference type="PANTHER" id="PTHR43690">
    <property type="entry name" value="NARDILYSIN"/>
    <property type="match status" value="1"/>
</dbReference>
<keyword evidence="4" id="KW-0862">Zinc</keyword>
<dbReference type="SUPFAM" id="SSF63411">
    <property type="entry name" value="LuxS/MPP-like metallohydrolase"/>
    <property type="match status" value="2"/>
</dbReference>
<evidence type="ECO:0000256" key="3">
    <source>
        <dbReference type="ARBA" id="ARBA00022801"/>
    </source>
</evidence>
<evidence type="ECO:0000256" key="5">
    <source>
        <dbReference type="ARBA" id="ARBA00023049"/>
    </source>
</evidence>
<keyword evidence="5" id="KW-0482">Metalloprotease</keyword>
<dbReference type="GO" id="GO:0006508">
    <property type="term" value="P:proteolysis"/>
    <property type="evidence" value="ECO:0007669"/>
    <property type="project" value="UniProtKB-KW"/>
</dbReference>
<feature type="domain" description="Peptidase M16 C-terminal" evidence="7">
    <location>
        <begin position="169"/>
        <end position="342"/>
    </location>
</feature>